<reference evidence="4" key="1">
    <citation type="submission" date="2020-06" db="EMBL/GenBank/DDBJ databases">
        <authorList>
            <person name="Li T."/>
            <person name="Hu X."/>
            <person name="Zhang T."/>
            <person name="Song X."/>
            <person name="Zhang H."/>
            <person name="Dai N."/>
            <person name="Sheng W."/>
            <person name="Hou X."/>
            <person name="Wei L."/>
        </authorList>
    </citation>
    <scope>NUCLEOTIDE SEQUENCE</scope>
    <source>
        <strain evidence="4">KEN1</strain>
        <tissue evidence="4">Leaf</tissue>
    </source>
</reference>
<reference evidence="4" key="2">
    <citation type="journal article" date="2024" name="Plant">
        <title>Genomic evolution and insights into agronomic trait innovations of Sesamum species.</title>
        <authorList>
            <person name="Miao H."/>
            <person name="Wang L."/>
            <person name="Qu L."/>
            <person name="Liu H."/>
            <person name="Sun Y."/>
            <person name="Le M."/>
            <person name="Wang Q."/>
            <person name="Wei S."/>
            <person name="Zheng Y."/>
            <person name="Lin W."/>
            <person name="Duan Y."/>
            <person name="Cao H."/>
            <person name="Xiong S."/>
            <person name="Wang X."/>
            <person name="Wei L."/>
            <person name="Li C."/>
            <person name="Ma Q."/>
            <person name="Ju M."/>
            <person name="Zhao R."/>
            <person name="Li G."/>
            <person name="Mu C."/>
            <person name="Tian Q."/>
            <person name="Mei H."/>
            <person name="Zhang T."/>
            <person name="Gao T."/>
            <person name="Zhang H."/>
        </authorList>
    </citation>
    <scope>NUCLEOTIDE SEQUENCE</scope>
    <source>
        <strain evidence="4">KEN1</strain>
    </source>
</reference>
<evidence type="ECO:0000313" key="4">
    <source>
        <dbReference type="EMBL" id="KAL0439092.1"/>
    </source>
</evidence>
<dbReference type="GO" id="GO:0005524">
    <property type="term" value="F:ATP binding"/>
    <property type="evidence" value="ECO:0007669"/>
    <property type="project" value="UniProtKB-KW"/>
</dbReference>
<dbReference type="GO" id="GO:0005956">
    <property type="term" value="C:protein kinase CK2 complex"/>
    <property type="evidence" value="ECO:0007669"/>
    <property type="project" value="TreeGrafter"/>
</dbReference>
<feature type="domain" description="Protein kinase" evidence="3">
    <location>
        <begin position="1"/>
        <end position="83"/>
    </location>
</feature>
<dbReference type="SUPFAM" id="SSF56112">
    <property type="entry name" value="Protein kinase-like (PK-like)"/>
    <property type="match status" value="1"/>
</dbReference>
<dbReference type="PANTHER" id="PTHR24054:SF56">
    <property type="entry name" value="CASEIN KINASE II SUBUNIT ALPHA-1"/>
    <property type="match status" value="1"/>
</dbReference>
<gene>
    <name evidence="4" type="ORF">Slati_2392200</name>
</gene>
<keyword evidence="2" id="KW-0067">ATP-binding</keyword>
<comment type="caution">
    <text evidence="4">The sequence shown here is derived from an EMBL/GenBank/DDBJ whole genome shotgun (WGS) entry which is preliminary data.</text>
</comment>
<dbReference type="PANTHER" id="PTHR24054">
    <property type="entry name" value="CASEIN KINASE II SUBUNIT ALPHA"/>
    <property type="match status" value="1"/>
</dbReference>
<dbReference type="PROSITE" id="PS50011">
    <property type="entry name" value="PROTEIN_KINASE_DOM"/>
    <property type="match status" value="1"/>
</dbReference>
<dbReference type="GO" id="GO:0005634">
    <property type="term" value="C:nucleus"/>
    <property type="evidence" value="ECO:0007669"/>
    <property type="project" value="TreeGrafter"/>
</dbReference>
<evidence type="ECO:0000259" key="3">
    <source>
        <dbReference type="PROSITE" id="PS50011"/>
    </source>
</evidence>
<keyword evidence="4" id="KW-0808">Transferase</keyword>
<accession>A0AAW2WB99</accession>
<dbReference type="InterPro" id="IPR000719">
    <property type="entry name" value="Prot_kinase_dom"/>
</dbReference>
<dbReference type="InterPro" id="IPR011009">
    <property type="entry name" value="Kinase-like_dom_sf"/>
</dbReference>
<dbReference type="GO" id="GO:0005829">
    <property type="term" value="C:cytosol"/>
    <property type="evidence" value="ECO:0007669"/>
    <property type="project" value="TreeGrafter"/>
</dbReference>
<dbReference type="Gene3D" id="1.10.510.10">
    <property type="entry name" value="Transferase(Phosphotransferase) domain 1"/>
    <property type="match status" value="1"/>
</dbReference>
<dbReference type="AlphaFoldDB" id="A0AAW2WB99"/>
<protein>
    <submittedName>
        <fullName evidence="4">Casein kinase II subunit alpha-2</fullName>
    </submittedName>
</protein>
<dbReference type="EMBL" id="JACGWN010000008">
    <property type="protein sequence ID" value="KAL0439092.1"/>
    <property type="molecule type" value="Genomic_DNA"/>
</dbReference>
<proteinExistence type="predicted"/>
<dbReference type="Pfam" id="PF00069">
    <property type="entry name" value="Pkinase"/>
    <property type="match status" value="1"/>
</dbReference>
<keyword evidence="1" id="KW-0547">Nucleotide-binding</keyword>
<evidence type="ECO:0000256" key="1">
    <source>
        <dbReference type="ARBA" id="ARBA00022741"/>
    </source>
</evidence>
<sequence>MDDQGNHIVPYGAIKFSLLFKVVSDNLPFLLPLRHNRKPWSRFVNSDNQHLVSPEAIDFLDKLLHYDHQDRLTAKEAMAHPYFNQVTAAENSRMRMQ</sequence>
<organism evidence="4">
    <name type="scientific">Sesamum latifolium</name>
    <dbReference type="NCBI Taxonomy" id="2727402"/>
    <lineage>
        <taxon>Eukaryota</taxon>
        <taxon>Viridiplantae</taxon>
        <taxon>Streptophyta</taxon>
        <taxon>Embryophyta</taxon>
        <taxon>Tracheophyta</taxon>
        <taxon>Spermatophyta</taxon>
        <taxon>Magnoliopsida</taxon>
        <taxon>eudicotyledons</taxon>
        <taxon>Gunneridae</taxon>
        <taxon>Pentapetalae</taxon>
        <taxon>asterids</taxon>
        <taxon>lamiids</taxon>
        <taxon>Lamiales</taxon>
        <taxon>Pedaliaceae</taxon>
        <taxon>Sesamum</taxon>
    </lineage>
</organism>
<dbReference type="GO" id="GO:0004674">
    <property type="term" value="F:protein serine/threonine kinase activity"/>
    <property type="evidence" value="ECO:0007669"/>
    <property type="project" value="InterPro"/>
</dbReference>
<dbReference type="InterPro" id="IPR045216">
    <property type="entry name" value="CK2_alpha"/>
</dbReference>
<keyword evidence="4" id="KW-0418">Kinase</keyword>
<evidence type="ECO:0000256" key="2">
    <source>
        <dbReference type="ARBA" id="ARBA00022840"/>
    </source>
</evidence>
<name>A0AAW2WB99_9LAMI</name>
<dbReference type="GO" id="GO:0051726">
    <property type="term" value="P:regulation of cell cycle"/>
    <property type="evidence" value="ECO:0007669"/>
    <property type="project" value="TreeGrafter"/>
</dbReference>